<dbReference type="PANTHER" id="PTHR23098:SF16">
    <property type="entry name" value="REGULATORY PROTEIN ZESTE"/>
    <property type="match status" value="1"/>
</dbReference>
<evidence type="ECO:0000259" key="2">
    <source>
        <dbReference type="Pfam" id="PF13873"/>
    </source>
</evidence>
<feature type="region of interest" description="Disordered" evidence="1">
    <location>
        <begin position="168"/>
        <end position="235"/>
    </location>
</feature>
<feature type="compositionally biased region" description="Basic and acidic residues" evidence="1">
    <location>
        <begin position="122"/>
        <end position="151"/>
    </location>
</feature>
<feature type="region of interest" description="Disordered" evidence="1">
    <location>
        <begin position="121"/>
        <end position="151"/>
    </location>
</feature>
<feature type="compositionally biased region" description="Basic and acidic residues" evidence="1">
    <location>
        <begin position="170"/>
        <end position="179"/>
    </location>
</feature>
<organism evidence="3 4">
    <name type="scientific">Eptatretus burgeri</name>
    <name type="common">Inshore hagfish</name>
    <dbReference type="NCBI Taxonomy" id="7764"/>
    <lineage>
        <taxon>Eukaryota</taxon>
        <taxon>Metazoa</taxon>
        <taxon>Chordata</taxon>
        <taxon>Craniata</taxon>
        <taxon>Vertebrata</taxon>
        <taxon>Cyclostomata</taxon>
        <taxon>Myxini</taxon>
        <taxon>Myxiniformes</taxon>
        <taxon>Myxinidae</taxon>
        <taxon>Eptatretinae</taxon>
        <taxon>Eptatretus</taxon>
    </lineage>
</organism>
<name>A0A8C4PYK9_EPTBU</name>
<dbReference type="Proteomes" id="UP000694388">
    <property type="component" value="Unplaced"/>
</dbReference>
<dbReference type="Pfam" id="PF13873">
    <property type="entry name" value="Myb_DNA-bind_5"/>
    <property type="match status" value="1"/>
</dbReference>
<dbReference type="Ensembl" id="ENSEBUT00000006412.1">
    <property type="protein sequence ID" value="ENSEBUP00000005965.1"/>
    <property type="gene ID" value="ENSEBUG00000003993.1"/>
</dbReference>
<dbReference type="GO" id="GO:0005634">
    <property type="term" value="C:nucleus"/>
    <property type="evidence" value="ECO:0007669"/>
    <property type="project" value="TreeGrafter"/>
</dbReference>
<dbReference type="PANTHER" id="PTHR23098">
    <property type="entry name" value="AGAP001331-PA-RELATED"/>
    <property type="match status" value="1"/>
</dbReference>
<dbReference type="InterPro" id="IPR028002">
    <property type="entry name" value="Myb_DNA-bind_5"/>
</dbReference>
<evidence type="ECO:0000313" key="4">
    <source>
        <dbReference type="Proteomes" id="UP000694388"/>
    </source>
</evidence>
<reference evidence="3" key="1">
    <citation type="submission" date="2025-08" db="UniProtKB">
        <authorList>
            <consortium name="Ensembl"/>
        </authorList>
    </citation>
    <scope>IDENTIFICATION</scope>
</reference>
<evidence type="ECO:0000313" key="3">
    <source>
        <dbReference type="Ensembl" id="ENSEBUP00000005965.1"/>
    </source>
</evidence>
<keyword evidence="4" id="KW-1185">Reference proteome</keyword>
<protein>
    <recommendedName>
        <fullName evidence="2">Myb/SANT-like DNA-binding domain-containing protein</fullName>
    </recommendedName>
</protein>
<evidence type="ECO:0000256" key="1">
    <source>
        <dbReference type="SAM" id="MobiDB-lite"/>
    </source>
</evidence>
<reference evidence="3" key="2">
    <citation type="submission" date="2025-09" db="UniProtKB">
        <authorList>
            <consortium name="Ensembl"/>
        </authorList>
    </citation>
    <scope>IDENTIFICATION</scope>
</reference>
<accession>A0A8C4PYK9</accession>
<dbReference type="AlphaFoldDB" id="A0A8C4PYK9"/>
<feature type="domain" description="Myb/SANT-like DNA-binding" evidence="2">
    <location>
        <begin position="14"/>
        <end position="90"/>
    </location>
</feature>
<feature type="compositionally biased region" description="Polar residues" evidence="1">
    <location>
        <begin position="196"/>
        <end position="213"/>
    </location>
</feature>
<proteinExistence type="predicted"/>
<sequence>MAVVAAGDEGPRKRKQRFSESELDVLLSEVERRKTMLFGVRGQPAGATRSSLAWALVARRVGAVAGVSRDGTSVRKRWNDAKRAVSRKMAGAGGCSAEDDRSVVLGLSPWEQRIANIILDGDIGRPGRPEAENERTSSDEDVKVRKCSNEGQLHREKDVKVLLMGKLSKPRSERNHESDQLPADCLPHVVPGHATSVATSTDGGMTTQPQSNFIPHHPTLPGSKGSGRMEAEGQASRQVHFQLGALTQALTAVDSRLQEISHNQVSMIKVLQAISDQLEAIAGQRPPQ</sequence>